<feature type="compositionally biased region" description="Basic and acidic residues" evidence="2">
    <location>
        <begin position="485"/>
        <end position="495"/>
    </location>
</feature>
<dbReference type="PANTHER" id="PTHR16078">
    <property type="entry name" value="COILED-COIL DOMAIN-CONTAINING PROTEIN 87"/>
    <property type="match status" value="1"/>
</dbReference>
<organism evidence="3 4">
    <name type="scientific">Clytia hemisphaerica</name>
    <dbReference type="NCBI Taxonomy" id="252671"/>
    <lineage>
        <taxon>Eukaryota</taxon>
        <taxon>Metazoa</taxon>
        <taxon>Cnidaria</taxon>
        <taxon>Hydrozoa</taxon>
        <taxon>Hydroidolina</taxon>
        <taxon>Leptothecata</taxon>
        <taxon>Obeliida</taxon>
        <taxon>Clytiidae</taxon>
        <taxon>Clytia</taxon>
    </lineage>
</organism>
<sequence>MASSKMKKEFIVHDESTLSAREFHEKFKKNEPKNCDLFTLDIFEPSSDEDEEKAQEKAKNSKEKPTYRAIAKANDVIKKPPKDHTELVNCFRERLYLQSHLKYTPVEEQKELADVLIMAIRAVWPQHRKQATHPFLSENGNVELQRRVAVCVIETVERLFYEYVTKAEELNSQHIFSSQANLSRLKTQILHEANKSLDVLTLRRKITDDMRDNGGWLKHPKKGYIKTLLKVLDQWTKVTQECASHKEYVRRQMRDLKTMMPDLENHPMREPLTQLIHHYHQLVEERAREANGGSLVLSEYEGVNEEENEEEEEKGSRNDCENADDDDQGGKNRLSHKESISKIINDLQITLEDLDEGLNPRVVYRRSNSMPRLHDDLTLHEGFEDLGVGELRERKQSIEQMVLNDSIKETAIKKNVDLLSPREDLRYLIAKKNQKEETPDFTDNDFSPLLQAQKPRSPRKKKVHQPVREKPTERSASNNELTPAEAERLEKKAEEYSQPPTLNIKVPGKKIVRICDGRISKRTNASALTLNMHPTIYNEFLDEVDMETINHLDHHLYAGLEILEVYNEITKSSTKDFLAFDLDDCVEKCPEKCRNLPLLFMSGLLHEPTNVRFLNPELQSCEQSPWKDHDDVNEWKNEPKFAGIGREDMLKIQTKADLRRSGLFESVDLGGAGQLAKNYASWLTWYKNNIDVDDYRKFISNHETDYLCQLHHLYDSNESEEVILEAERTSAHLKMLREREEIRRKLLQEKCEYHKGFWNAQCINLGGLGREPDVAKIPSDTDKKGPEEPDRHTSFLYLQNRLEQIWKLLRMPDGQRVDMAIKHSSDPTLEKLNRVVQAWDSITKLIVERENWMAKLEAFERNASDPNRFFEKGAKGSSIVRLNESRVREKLEKEIKRLDVEIIPMLEDIKRKFNDDVTYQGRNYMLKIQSDRTEMLYWLQQERRTQRIQELNNKFQLTPLSTVDLSAPVN</sequence>
<dbReference type="InterPro" id="IPR037383">
    <property type="entry name" value="CCDC87"/>
</dbReference>
<reference evidence="3" key="1">
    <citation type="submission" date="2021-01" db="UniProtKB">
        <authorList>
            <consortium name="EnsemblMetazoa"/>
        </authorList>
    </citation>
    <scope>IDENTIFICATION</scope>
</reference>
<accession>A0A7M5XH12</accession>
<feature type="compositionally biased region" description="Basic residues" evidence="2">
    <location>
        <begin position="456"/>
        <end position="465"/>
    </location>
</feature>
<keyword evidence="1" id="KW-0175">Coiled coil</keyword>
<feature type="compositionally biased region" description="Basic and acidic residues" evidence="2">
    <location>
        <begin position="54"/>
        <end position="65"/>
    </location>
</feature>
<dbReference type="EnsemblMetazoa" id="CLYHEMT022818.1">
    <property type="protein sequence ID" value="CLYHEMP022818.1"/>
    <property type="gene ID" value="CLYHEMG022818"/>
</dbReference>
<dbReference type="AlphaFoldDB" id="A0A7M5XH12"/>
<dbReference type="Gene3D" id="1.20.58.1520">
    <property type="match status" value="1"/>
</dbReference>
<evidence type="ECO:0000256" key="1">
    <source>
        <dbReference type="SAM" id="Coils"/>
    </source>
</evidence>
<feature type="compositionally biased region" description="Acidic residues" evidence="2">
    <location>
        <begin position="302"/>
        <end position="313"/>
    </location>
</feature>
<dbReference type="GeneID" id="136823576"/>
<feature type="region of interest" description="Disordered" evidence="2">
    <location>
        <begin position="46"/>
        <end position="65"/>
    </location>
</feature>
<evidence type="ECO:0000256" key="2">
    <source>
        <dbReference type="SAM" id="MobiDB-lite"/>
    </source>
</evidence>
<feature type="region of interest" description="Disordered" evidence="2">
    <location>
        <begin position="436"/>
        <end position="501"/>
    </location>
</feature>
<dbReference type="OrthoDB" id="67750at2759"/>
<dbReference type="Proteomes" id="UP000594262">
    <property type="component" value="Unplaced"/>
</dbReference>
<name>A0A7M5XH12_9CNID</name>
<protein>
    <submittedName>
        <fullName evidence="3">Uncharacterized protein</fullName>
    </submittedName>
</protein>
<proteinExistence type="predicted"/>
<evidence type="ECO:0000313" key="4">
    <source>
        <dbReference type="Proteomes" id="UP000594262"/>
    </source>
</evidence>
<dbReference type="Pfam" id="PF03999">
    <property type="entry name" value="MAP65_ASE1"/>
    <property type="match status" value="1"/>
</dbReference>
<keyword evidence="4" id="KW-1185">Reference proteome</keyword>
<feature type="coiled-coil region" evidence="1">
    <location>
        <begin position="842"/>
        <end position="901"/>
    </location>
</feature>
<evidence type="ECO:0000313" key="3">
    <source>
        <dbReference type="EnsemblMetazoa" id="CLYHEMP022818.1"/>
    </source>
</evidence>
<feature type="region of interest" description="Disordered" evidence="2">
    <location>
        <begin position="300"/>
        <end position="336"/>
    </location>
</feature>
<dbReference type="RefSeq" id="XP_066935858.1">
    <property type="nucleotide sequence ID" value="XM_067079757.1"/>
</dbReference>
<dbReference type="PANTHER" id="PTHR16078:SF1">
    <property type="entry name" value="COILED-COIL DOMAIN-CONTAINING PROTEIN 87"/>
    <property type="match status" value="1"/>
</dbReference>